<keyword evidence="2" id="KW-1185">Reference proteome</keyword>
<reference evidence="1" key="1">
    <citation type="submission" date="2018-05" db="EMBL/GenBank/DDBJ databases">
        <authorList>
            <person name="Pedro S.L.S."/>
            <person name="Freitas R.C."/>
            <person name="Barreto A.S."/>
            <person name="Lima A.O.S."/>
        </authorList>
    </citation>
    <scope>NUCLEOTIDE SEQUENCE</scope>
    <source>
        <strain evidence="1">BP203</strain>
        <tissue evidence="1">Muscle</tissue>
    </source>
</reference>
<dbReference type="PANTHER" id="PTHR21553">
    <property type="entry name" value="ALMS1-RELATED"/>
    <property type="match status" value="1"/>
</dbReference>
<evidence type="ECO:0000313" key="1">
    <source>
        <dbReference type="EMBL" id="NIG59376.1"/>
    </source>
</evidence>
<proteinExistence type="predicted"/>
<evidence type="ECO:0000313" key="2">
    <source>
        <dbReference type="Proteomes" id="UP001165941"/>
    </source>
</evidence>
<dbReference type="Proteomes" id="UP001165941">
    <property type="component" value="Unassembled WGS sequence"/>
</dbReference>
<gene>
    <name evidence="1" type="ORF">BU61_6689</name>
</gene>
<organism evidence="1 2">
    <name type="scientific">Pontoporia blainvillei</name>
    <name type="common">Franciscana</name>
    <name type="synonym">Delphinus blainvillei</name>
    <dbReference type="NCBI Taxonomy" id="48723"/>
    <lineage>
        <taxon>Eukaryota</taxon>
        <taxon>Metazoa</taxon>
        <taxon>Chordata</taxon>
        <taxon>Craniata</taxon>
        <taxon>Vertebrata</taxon>
        <taxon>Euteleostomi</taxon>
        <taxon>Mammalia</taxon>
        <taxon>Eutheria</taxon>
        <taxon>Laurasiatheria</taxon>
        <taxon>Artiodactyla</taxon>
        <taxon>Whippomorpha</taxon>
        <taxon>Cetacea</taxon>
        <taxon>Odontoceti</taxon>
        <taxon>Pontoporiidae</taxon>
        <taxon>Pontoporia</taxon>
    </lineage>
</organism>
<accession>A0ABX0S2M3</accession>
<dbReference type="EMBL" id="PGGH01101228">
    <property type="protein sequence ID" value="NIG59376.1"/>
    <property type="molecule type" value="Genomic_DNA"/>
</dbReference>
<protein>
    <submittedName>
        <fullName evidence="1">Centrosomal protein</fullName>
    </submittedName>
</protein>
<comment type="caution">
    <text evidence="1">The sequence shown here is derived from an EMBL/GenBank/DDBJ whole genome shotgun (WGS) entry which is preliminary data.</text>
</comment>
<dbReference type="PANTHER" id="PTHR21553:SF25">
    <property type="entry name" value="CENTROSOMAL PROTEIN OF 295 KDA"/>
    <property type="match status" value="1"/>
</dbReference>
<name>A0ABX0S2M3_PONBL</name>
<sequence length="249" mass="27907">MWDLPGPGLEPVSPALAVKVSEAVVENHAVLSHTVEEEDHTYLGPNVKPDDKAETQEIYHEPLSSITVSTGSFLSYENTDLSLTESFSELVDQREQESPTSTEEKTNVLSSVVPSTQVIYQRQDPQDALKPLLPALETFTSGQTHIQQMIDKYINETNLMTEKTDLRAVDFDFPELEHSFPNLHRQLFKPLEPHPDFDSSSSFSGISQDSKDFYQWLSVRLPMQGTRVRTLVREDPTCHGAAGPVSHGR</sequence>